<protein>
    <submittedName>
        <fullName evidence="1">Uncharacterized protein</fullName>
    </submittedName>
</protein>
<sequence length="205" mass="23966">MPCANWVKGWKVTPGTPAPTNITELEQAANKIIQVINSAYTEACPEKILRQNRHHWWNRALASARKRVRVLHKKALQENSELSWREYLSKKKEYKKELRKTKRKAWREYCLKTENIKESARIFKLLEKDYINPLGLLQDENGVYCTTSEETLNLMARAHFPSSGSSDTQTMNNTPMPNWRKAYEVISWDAYKWAVWSYSLTLGGE</sequence>
<proteinExistence type="predicted"/>
<accession>A0A8I6SFF7</accession>
<dbReference type="RefSeq" id="XP_024081106.1">
    <property type="nucleotide sequence ID" value="XM_024225338.1"/>
</dbReference>
<name>A0A8I6SFF7_CIMLE</name>
<dbReference type="OrthoDB" id="6626214at2759"/>
<reference evidence="1" key="1">
    <citation type="submission" date="2022-01" db="UniProtKB">
        <authorList>
            <consortium name="EnsemblMetazoa"/>
        </authorList>
    </citation>
    <scope>IDENTIFICATION</scope>
</reference>
<keyword evidence="2" id="KW-1185">Reference proteome</keyword>
<dbReference type="Proteomes" id="UP000494040">
    <property type="component" value="Unassembled WGS sequence"/>
</dbReference>
<evidence type="ECO:0000313" key="2">
    <source>
        <dbReference type="Proteomes" id="UP000494040"/>
    </source>
</evidence>
<dbReference type="EnsemblMetazoa" id="XM_024225338.1">
    <property type="protein sequence ID" value="XP_024081106.1"/>
    <property type="gene ID" value="LOC112126374"/>
</dbReference>
<dbReference type="KEGG" id="clec:112126374"/>
<organism evidence="1 2">
    <name type="scientific">Cimex lectularius</name>
    <name type="common">Bed bug</name>
    <name type="synonym">Acanthia lectularia</name>
    <dbReference type="NCBI Taxonomy" id="79782"/>
    <lineage>
        <taxon>Eukaryota</taxon>
        <taxon>Metazoa</taxon>
        <taxon>Ecdysozoa</taxon>
        <taxon>Arthropoda</taxon>
        <taxon>Hexapoda</taxon>
        <taxon>Insecta</taxon>
        <taxon>Pterygota</taxon>
        <taxon>Neoptera</taxon>
        <taxon>Paraneoptera</taxon>
        <taxon>Hemiptera</taxon>
        <taxon>Heteroptera</taxon>
        <taxon>Panheteroptera</taxon>
        <taxon>Cimicomorpha</taxon>
        <taxon>Cimicidae</taxon>
        <taxon>Cimex</taxon>
    </lineage>
</organism>
<dbReference type="AlphaFoldDB" id="A0A8I6SFF7"/>
<dbReference type="GeneID" id="112126374"/>
<evidence type="ECO:0000313" key="1">
    <source>
        <dbReference type="EnsemblMetazoa" id="XP_024081106.1"/>
    </source>
</evidence>